<reference evidence="3" key="1">
    <citation type="journal article" date="2020" name="Stud. Mycol.">
        <title>101 Dothideomycetes genomes: a test case for predicting lifestyles and emergence of pathogens.</title>
        <authorList>
            <person name="Haridas S."/>
            <person name="Albert R."/>
            <person name="Binder M."/>
            <person name="Bloem J."/>
            <person name="Labutti K."/>
            <person name="Salamov A."/>
            <person name="Andreopoulos B."/>
            <person name="Baker S."/>
            <person name="Barry K."/>
            <person name="Bills G."/>
            <person name="Bluhm B."/>
            <person name="Cannon C."/>
            <person name="Castanera R."/>
            <person name="Culley D."/>
            <person name="Daum C."/>
            <person name="Ezra D."/>
            <person name="Gonzalez J."/>
            <person name="Henrissat B."/>
            <person name="Kuo A."/>
            <person name="Liang C."/>
            <person name="Lipzen A."/>
            <person name="Lutzoni F."/>
            <person name="Magnuson J."/>
            <person name="Mondo S."/>
            <person name="Nolan M."/>
            <person name="Ohm R."/>
            <person name="Pangilinan J."/>
            <person name="Park H.-J."/>
            <person name="Ramirez L."/>
            <person name="Alfaro M."/>
            <person name="Sun H."/>
            <person name="Tritt A."/>
            <person name="Yoshinaga Y."/>
            <person name="Zwiers L.-H."/>
            <person name="Turgeon B."/>
            <person name="Goodwin S."/>
            <person name="Spatafora J."/>
            <person name="Crous P."/>
            <person name="Grigoriev I."/>
        </authorList>
    </citation>
    <scope>NUCLEOTIDE SEQUENCE</scope>
    <source>
        <strain evidence="3">CBS 130266</strain>
    </source>
</reference>
<dbReference type="AlphaFoldDB" id="A0A9P4U192"/>
<evidence type="ECO:0000256" key="1">
    <source>
        <dbReference type="SAM" id="MobiDB-lite"/>
    </source>
</evidence>
<dbReference type="PANTHER" id="PTHR36681">
    <property type="entry name" value="NUCLEAR GTPASE, GERMINAL CENTER-ASSOCIATED, TANDEM DUPLICATE 3"/>
    <property type="match status" value="1"/>
</dbReference>
<dbReference type="PANTHER" id="PTHR36681:SF3">
    <property type="entry name" value="NUCLEAR GTPASE, GERMINAL CENTER-ASSOCIATED, TANDEM DUPLICATE 3"/>
    <property type="match status" value="1"/>
</dbReference>
<evidence type="ECO:0000313" key="4">
    <source>
        <dbReference type="Proteomes" id="UP000800235"/>
    </source>
</evidence>
<name>A0A9P4U192_9PEZI</name>
<gene>
    <name evidence="3" type="ORF">EJ08DRAFT_647607</name>
</gene>
<evidence type="ECO:0000259" key="2">
    <source>
        <dbReference type="Pfam" id="PF24564"/>
    </source>
</evidence>
<dbReference type="InterPro" id="IPR056024">
    <property type="entry name" value="DUF7605"/>
</dbReference>
<evidence type="ECO:0000313" key="3">
    <source>
        <dbReference type="EMBL" id="KAF2433236.1"/>
    </source>
</evidence>
<proteinExistence type="predicted"/>
<accession>A0A9P4U192</accession>
<dbReference type="EMBL" id="MU007022">
    <property type="protein sequence ID" value="KAF2433236.1"/>
    <property type="molecule type" value="Genomic_DNA"/>
</dbReference>
<feature type="compositionally biased region" description="Basic and acidic residues" evidence="1">
    <location>
        <begin position="279"/>
        <end position="291"/>
    </location>
</feature>
<feature type="domain" description="DUF7605" evidence="2">
    <location>
        <begin position="34"/>
        <end position="99"/>
    </location>
</feature>
<feature type="compositionally biased region" description="Basic and acidic residues" evidence="1">
    <location>
        <begin position="194"/>
        <end position="212"/>
    </location>
</feature>
<protein>
    <recommendedName>
        <fullName evidence="2">DUF7605 domain-containing protein</fullName>
    </recommendedName>
</protein>
<sequence>MTRMLSQFHKQIEDRVRERGVGVVGLRLLAQKLDTQEAHFSNLTDQLSLIITEKQREANRELTPVIAAAMLSVYNACMNESGKGSYMRMKAHMTGHVSSIANTVFKHATETVRAALKSMTLEVENEMSDKTDEVFRDVKKDYMTVITGIKLPEGYVMPKAEGHMREQVAHAVKNAEHAFMSPEVPGEEDEDGDEERKVEVDRENDTDAKSEVSDVEDQALDEADESVKEEDAETKQEKVGRDSGPLSTRTSSPSETAGGDSSAPAKAQEEDTFMPDVEEANRADDTERDPDFSVEDDIADGQSTEEEATDED</sequence>
<feature type="region of interest" description="Disordered" evidence="1">
    <location>
        <begin position="177"/>
        <end position="312"/>
    </location>
</feature>
<dbReference type="Pfam" id="PF24564">
    <property type="entry name" value="DUF7605"/>
    <property type="match status" value="1"/>
</dbReference>
<dbReference type="OrthoDB" id="3598281at2759"/>
<feature type="compositionally biased region" description="Acidic residues" evidence="1">
    <location>
        <begin position="292"/>
        <end position="312"/>
    </location>
</feature>
<dbReference type="Proteomes" id="UP000800235">
    <property type="component" value="Unassembled WGS sequence"/>
</dbReference>
<feature type="compositionally biased region" description="Polar residues" evidence="1">
    <location>
        <begin position="245"/>
        <end position="255"/>
    </location>
</feature>
<comment type="caution">
    <text evidence="3">The sequence shown here is derived from an EMBL/GenBank/DDBJ whole genome shotgun (WGS) entry which is preliminary data.</text>
</comment>
<feature type="compositionally biased region" description="Acidic residues" evidence="1">
    <location>
        <begin position="213"/>
        <end position="232"/>
    </location>
</feature>
<organism evidence="3 4">
    <name type="scientific">Tothia fuscella</name>
    <dbReference type="NCBI Taxonomy" id="1048955"/>
    <lineage>
        <taxon>Eukaryota</taxon>
        <taxon>Fungi</taxon>
        <taxon>Dikarya</taxon>
        <taxon>Ascomycota</taxon>
        <taxon>Pezizomycotina</taxon>
        <taxon>Dothideomycetes</taxon>
        <taxon>Pleosporomycetidae</taxon>
        <taxon>Venturiales</taxon>
        <taxon>Cylindrosympodiaceae</taxon>
        <taxon>Tothia</taxon>
    </lineage>
</organism>
<keyword evidence="4" id="KW-1185">Reference proteome</keyword>